<evidence type="ECO:0000313" key="4">
    <source>
        <dbReference type="Proteomes" id="UP000285906"/>
    </source>
</evidence>
<feature type="transmembrane region" description="Helical" evidence="1">
    <location>
        <begin position="213"/>
        <end position="233"/>
    </location>
</feature>
<name>A0A420DEI6_9FLAO</name>
<feature type="transmembrane region" description="Helical" evidence="1">
    <location>
        <begin position="267"/>
        <end position="289"/>
    </location>
</feature>
<dbReference type="EMBL" id="RAQH01000001">
    <property type="protein sequence ID" value="RKE90203.1"/>
    <property type="molecule type" value="Genomic_DNA"/>
</dbReference>
<evidence type="ECO:0000313" key="2">
    <source>
        <dbReference type="EMBL" id="GGG48536.1"/>
    </source>
</evidence>
<comment type="caution">
    <text evidence="3">The sequence shown here is derived from an EMBL/GenBank/DDBJ whole genome shotgun (WGS) entry which is preliminary data.</text>
</comment>
<reference evidence="3 4" key="2">
    <citation type="submission" date="2018-09" db="EMBL/GenBank/DDBJ databases">
        <title>Genomic Encyclopedia of Archaeal and Bacterial Type Strains, Phase II (KMG-II): from individual species to whole genera.</title>
        <authorList>
            <person name="Goeker M."/>
        </authorList>
    </citation>
    <scope>NUCLEOTIDE SEQUENCE [LARGE SCALE GENOMIC DNA]</scope>
    <source>
        <strain evidence="3 4">DSM 27620</strain>
    </source>
</reference>
<proteinExistence type="predicted"/>
<accession>A0A420DEI6</accession>
<dbReference type="EMBL" id="BMCW01000001">
    <property type="protein sequence ID" value="GGG48536.1"/>
    <property type="molecule type" value="Genomic_DNA"/>
</dbReference>
<feature type="transmembrane region" description="Helical" evidence="1">
    <location>
        <begin position="359"/>
        <end position="379"/>
    </location>
</feature>
<reference evidence="2" key="1">
    <citation type="journal article" date="2014" name="Int. J. Syst. Evol. Microbiol.">
        <title>Complete genome of a new Firmicutes species belonging to the dominant human colonic microbiota ('Ruminococcus bicirculans') reveals two chromosomes and a selective capacity to utilize plant glucans.</title>
        <authorList>
            <consortium name="NISC Comparative Sequencing Program"/>
            <person name="Wegmann U."/>
            <person name="Louis P."/>
            <person name="Goesmann A."/>
            <person name="Henrissat B."/>
            <person name="Duncan S.H."/>
            <person name="Flint H.J."/>
        </authorList>
    </citation>
    <scope>NUCLEOTIDE SEQUENCE</scope>
    <source>
        <strain evidence="2">CCM 8490</strain>
    </source>
</reference>
<sequence length="540" mass="62713">MIIFAIKIKTMRRYLYFLILFFTFILGFYFYLAYSNLSGNVFIYPLDDAYIHLALARNFAENGVWGVNPGSFDSASSSILYTLILSGLIKLFGDNVYYPLIVNVFAGYGTVYYAYRYFSDFYGKKEVLWGLILLIPYCQLCYMMLIGMEQTLHILLTVMMLYYLVKNLKSDFASYDCLKLFFVSMLFGAVRFESMFFISILAFLLLLSKNWKVSLMVFFAGFLPIVIFGIFSVKSGGYFFPNSLLMKGNYPESNFFVSVWNIFKNGIVLNISFYKLFLAPFLILFFYFLSKYKTFDWRKIVVNEVVTITVFGTIVLHSLFAVIRYRYESYLTAALVLILVPVVVAFFTQKQADGKFSLYRKLVLGSFSLVVVYSIYISVFNYKVVKYASKNIEEQQIEMARFLHIFYPNQKIVANDIGAISYFSDVEIFDIAGLASTNVAGFYLENKHLGTKLFDKKYHDYMSEIIHKDKFRVAVIYPKWFPDGVPADWIPIVSWTIKKKTGVANQTVVWYAVNEKEAGILLQNLKKFDLNKNVEKQYYK</sequence>
<dbReference type="Proteomes" id="UP000658202">
    <property type="component" value="Unassembled WGS sequence"/>
</dbReference>
<keyword evidence="1" id="KW-0472">Membrane</keyword>
<feature type="transmembrane region" description="Helical" evidence="1">
    <location>
        <begin position="96"/>
        <end position="115"/>
    </location>
</feature>
<gene>
    <name evidence="3" type="ORF">BXY58_0797</name>
    <name evidence="2" type="ORF">GCM10007332_07580</name>
</gene>
<evidence type="ECO:0000313" key="5">
    <source>
        <dbReference type="Proteomes" id="UP000658202"/>
    </source>
</evidence>
<dbReference type="AlphaFoldDB" id="A0A420DEI6"/>
<reference evidence="5" key="3">
    <citation type="journal article" date="2019" name="Int. J. Syst. Evol. Microbiol.">
        <title>The Global Catalogue of Microorganisms (GCM) 10K type strain sequencing project: providing services to taxonomists for standard genome sequencing and annotation.</title>
        <authorList>
            <consortium name="The Broad Institute Genomics Platform"/>
            <consortium name="The Broad Institute Genome Sequencing Center for Infectious Disease"/>
            <person name="Wu L."/>
            <person name="Ma J."/>
        </authorList>
    </citation>
    <scope>NUCLEOTIDE SEQUENCE [LARGE SCALE GENOMIC DNA]</scope>
    <source>
        <strain evidence="5">CCM 8490</strain>
    </source>
</reference>
<feature type="transmembrane region" description="Helical" evidence="1">
    <location>
        <begin position="329"/>
        <end position="347"/>
    </location>
</feature>
<evidence type="ECO:0000313" key="3">
    <source>
        <dbReference type="EMBL" id="RKE90203.1"/>
    </source>
</evidence>
<evidence type="ECO:0000256" key="1">
    <source>
        <dbReference type="SAM" id="Phobius"/>
    </source>
</evidence>
<reference evidence="2" key="4">
    <citation type="submission" date="2024-05" db="EMBL/GenBank/DDBJ databases">
        <authorList>
            <person name="Sun Q."/>
            <person name="Sedlacek I."/>
        </authorList>
    </citation>
    <scope>NUCLEOTIDE SEQUENCE</scope>
    <source>
        <strain evidence="2">CCM 8490</strain>
    </source>
</reference>
<feature type="transmembrane region" description="Helical" evidence="1">
    <location>
        <begin position="301"/>
        <end position="323"/>
    </location>
</feature>
<feature type="transmembrane region" description="Helical" evidence="1">
    <location>
        <begin position="14"/>
        <end position="34"/>
    </location>
</feature>
<organism evidence="3 4">
    <name type="scientific">Epilithonimonas arachidiradicis</name>
    <dbReference type="NCBI Taxonomy" id="1617282"/>
    <lineage>
        <taxon>Bacteria</taxon>
        <taxon>Pseudomonadati</taxon>
        <taxon>Bacteroidota</taxon>
        <taxon>Flavobacteriia</taxon>
        <taxon>Flavobacteriales</taxon>
        <taxon>Weeksellaceae</taxon>
        <taxon>Chryseobacterium group</taxon>
        <taxon>Epilithonimonas</taxon>
    </lineage>
</organism>
<feature type="transmembrane region" description="Helical" evidence="1">
    <location>
        <begin position="152"/>
        <end position="168"/>
    </location>
</feature>
<feature type="transmembrane region" description="Helical" evidence="1">
    <location>
        <begin position="127"/>
        <end position="145"/>
    </location>
</feature>
<keyword evidence="1" id="KW-1133">Transmembrane helix</keyword>
<feature type="transmembrane region" description="Helical" evidence="1">
    <location>
        <begin position="180"/>
        <end position="206"/>
    </location>
</feature>
<evidence type="ECO:0008006" key="6">
    <source>
        <dbReference type="Google" id="ProtNLM"/>
    </source>
</evidence>
<protein>
    <recommendedName>
        <fullName evidence="6">Glycosyltransferase RgtA/B/C/D-like domain-containing protein</fullName>
    </recommendedName>
</protein>
<keyword evidence="1" id="KW-0812">Transmembrane</keyword>
<keyword evidence="5" id="KW-1185">Reference proteome</keyword>
<dbReference type="Proteomes" id="UP000285906">
    <property type="component" value="Unassembled WGS sequence"/>
</dbReference>